<dbReference type="SMART" id="SM00418">
    <property type="entry name" value="HTH_ARSR"/>
    <property type="match status" value="1"/>
</dbReference>
<feature type="domain" description="HTH arsR-type" evidence="2">
    <location>
        <begin position="11"/>
        <end position="126"/>
    </location>
</feature>
<dbReference type="Gene3D" id="1.10.10.10">
    <property type="entry name" value="Winged helix-like DNA-binding domain superfamily/Winged helix DNA-binding domain"/>
    <property type="match status" value="1"/>
</dbReference>
<dbReference type="InterPro" id="IPR011991">
    <property type="entry name" value="ArsR-like_HTH"/>
</dbReference>
<dbReference type="GO" id="GO:0003677">
    <property type="term" value="F:DNA binding"/>
    <property type="evidence" value="ECO:0007669"/>
    <property type="project" value="UniProtKB-KW"/>
</dbReference>
<sequence length="309" mass="34520">MNIEVSTANMKFLECFSSETRVRIIELLREQSRNIKGLSEALGIQPPIVTRHIQMLEEAGIIRSELVPATRGMQKLCILQLGEATLNFKRPEETHVPGCHRTVVPVGQYADYQVSPPCGLVSGAKRIGMCDDPRYFGDPERMNARMLWFARGYVEYRIPNYLVRGERPCMLEITTEICSDAPCSTSETPSDITFTVNGRELGTWTCPGEFASPHGKFTPHWWTKTQYGRLKTVRVDGSGTFIDGVRTSGMTIEGLDIRPGAELRLRIASLDTARHSGGVSLFGSGFGNYDQDIEVNLWYDHHNNAETGS</sequence>
<protein>
    <submittedName>
        <fullName evidence="3">Putative transcriptional regulator</fullName>
    </submittedName>
</protein>
<dbReference type="InterPro" id="IPR036388">
    <property type="entry name" value="WH-like_DNA-bd_sf"/>
</dbReference>
<dbReference type="AlphaFoldDB" id="A0A5S5C0B1"/>
<evidence type="ECO:0000313" key="4">
    <source>
        <dbReference type="Proteomes" id="UP000323257"/>
    </source>
</evidence>
<dbReference type="Pfam" id="PF01022">
    <property type="entry name" value="HTH_5"/>
    <property type="match status" value="1"/>
</dbReference>
<dbReference type="GO" id="GO:0003700">
    <property type="term" value="F:DNA-binding transcription factor activity"/>
    <property type="evidence" value="ECO:0007669"/>
    <property type="project" value="InterPro"/>
</dbReference>
<dbReference type="EMBL" id="VNHS01000008">
    <property type="protein sequence ID" value="TYP72724.1"/>
    <property type="molecule type" value="Genomic_DNA"/>
</dbReference>
<dbReference type="InterPro" id="IPR036390">
    <property type="entry name" value="WH_DNA-bd_sf"/>
</dbReference>
<keyword evidence="1" id="KW-0238">DNA-binding</keyword>
<evidence type="ECO:0000256" key="1">
    <source>
        <dbReference type="ARBA" id="ARBA00023125"/>
    </source>
</evidence>
<dbReference type="CDD" id="cd00090">
    <property type="entry name" value="HTH_ARSR"/>
    <property type="match status" value="1"/>
</dbReference>
<gene>
    <name evidence="3" type="ORF">BCM02_108379</name>
</gene>
<dbReference type="SUPFAM" id="SSF46785">
    <property type="entry name" value="Winged helix' DNA-binding domain"/>
    <property type="match status" value="1"/>
</dbReference>
<proteinExistence type="predicted"/>
<dbReference type="OrthoDB" id="9781958at2"/>
<comment type="caution">
    <text evidence="3">The sequence shown here is derived from an EMBL/GenBank/DDBJ whole genome shotgun (WGS) entry which is preliminary data.</text>
</comment>
<dbReference type="RefSeq" id="WP_148931327.1">
    <property type="nucleotide sequence ID" value="NZ_VNHS01000008.1"/>
</dbReference>
<dbReference type="InterPro" id="IPR001845">
    <property type="entry name" value="HTH_ArsR_DNA-bd_dom"/>
</dbReference>
<reference evidence="3 4" key="1">
    <citation type="submission" date="2019-07" db="EMBL/GenBank/DDBJ databases">
        <title>Genomic Encyclopedia of Type Strains, Phase III (KMG-III): the genomes of soil and plant-associated and newly described type strains.</title>
        <authorList>
            <person name="Whitman W."/>
        </authorList>
    </citation>
    <scope>NUCLEOTIDE SEQUENCE [LARGE SCALE GENOMIC DNA]</scope>
    <source>
        <strain evidence="3 4">BL24</strain>
    </source>
</reference>
<organism evidence="3 4">
    <name type="scientific">Paenibacillus methanolicus</name>
    <dbReference type="NCBI Taxonomy" id="582686"/>
    <lineage>
        <taxon>Bacteria</taxon>
        <taxon>Bacillati</taxon>
        <taxon>Bacillota</taxon>
        <taxon>Bacilli</taxon>
        <taxon>Bacillales</taxon>
        <taxon>Paenibacillaceae</taxon>
        <taxon>Paenibacillus</taxon>
    </lineage>
</organism>
<accession>A0A5S5C0B1</accession>
<name>A0A5S5C0B1_9BACL</name>
<evidence type="ECO:0000259" key="2">
    <source>
        <dbReference type="SMART" id="SM00418"/>
    </source>
</evidence>
<dbReference type="Proteomes" id="UP000323257">
    <property type="component" value="Unassembled WGS sequence"/>
</dbReference>
<evidence type="ECO:0000313" key="3">
    <source>
        <dbReference type="EMBL" id="TYP72724.1"/>
    </source>
</evidence>
<keyword evidence="4" id="KW-1185">Reference proteome</keyword>